<dbReference type="AlphaFoldDB" id="A0ABD1WV77"/>
<protein>
    <recommendedName>
        <fullName evidence="2">Myb/SANT-like domain-containing protein</fullName>
    </recommendedName>
</protein>
<gene>
    <name evidence="3" type="ORF">Fot_05819</name>
</gene>
<feature type="domain" description="Myb/SANT-like" evidence="2">
    <location>
        <begin position="43"/>
        <end position="137"/>
    </location>
</feature>
<dbReference type="EMBL" id="JBFOLJ010000002">
    <property type="protein sequence ID" value="KAL2552200.1"/>
    <property type="molecule type" value="Genomic_DNA"/>
</dbReference>
<dbReference type="Pfam" id="PF12776">
    <property type="entry name" value="Myb_DNA-bind_3"/>
    <property type="match status" value="1"/>
</dbReference>
<sequence>MAHQQQSAAAPLRAPRPTFASNTEYIDTNNSQVDPNTKIRQVRWNDEMDGLMIIALVNQVFSGHKRSDNGFTSFQVSKAIESVSNGCGVVVSDKNVRSRLKTLKKEYAEVNQLLSISGFGWESETGRITADAFAWDDLVKGKPELGKWRTKLCRRYDDMEAIFGNDTATGDRAISGFDNFSPIQVDESLNEVDTPNEETDPSPNTSRKRNAEEGTSKNRRKRTHHFDESHGSLSVIAEASKKIAQAMQMQAALDSLNHVNWQLITEKLEAMDLDLVDILKVMKAFRSDGDLAKIFMSLTNTTIMRAMVIVFVETIRVKLNRLYLDSYDIFVTLDMSKITLAHWE</sequence>
<name>A0ABD1WV77_9LAMI</name>
<dbReference type="PANTHER" id="PTHR46929">
    <property type="entry name" value="EXPRESSED PROTEIN"/>
    <property type="match status" value="1"/>
</dbReference>
<organism evidence="3 4">
    <name type="scientific">Forsythia ovata</name>
    <dbReference type="NCBI Taxonomy" id="205694"/>
    <lineage>
        <taxon>Eukaryota</taxon>
        <taxon>Viridiplantae</taxon>
        <taxon>Streptophyta</taxon>
        <taxon>Embryophyta</taxon>
        <taxon>Tracheophyta</taxon>
        <taxon>Spermatophyta</taxon>
        <taxon>Magnoliopsida</taxon>
        <taxon>eudicotyledons</taxon>
        <taxon>Gunneridae</taxon>
        <taxon>Pentapetalae</taxon>
        <taxon>asterids</taxon>
        <taxon>lamiids</taxon>
        <taxon>Lamiales</taxon>
        <taxon>Oleaceae</taxon>
        <taxon>Forsythieae</taxon>
        <taxon>Forsythia</taxon>
    </lineage>
</organism>
<evidence type="ECO:0000313" key="4">
    <source>
        <dbReference type="Proteomes" id="UP001604277"/>
    </source>
</evidence>
<feature type="region of interest" description="Disordered" evidence="1">
    <location>
        <begin position="187"/>
        <end position="229"/>
    </location>
</feature>
<dbReference type="PANTHER" id="PTHR46929:SF3">
    <property type="entry name" value="MYB_SANT-LIKE DOMAIN-CONTAINING PROTEIN"/>
    <property type="match status" value="1"/>
</dbReference>
<feature type="compositionally biased region" description="Acidic residues" evidence="1">
    <location>
        <begin position="188"/>
        <end position="200"/>
    </location>
</feature>
<accession>A0ABD1WV77</accession>
<dbReference type="InterPro" id="IPR024752">
    <property type="entry name" value="Myb/SANT-like_dom"/>
</dbReference>
<evidence type="ECO:0000259" key="2">
    <source>
        <dbReference type="Pfam" id="PF12776"/>
    </source>
</evidence>
<comment type="caution">
    <text evidence="3">The sequence shown here is derived from an EMBL/GenBank/DDBJ whole genome shotgun (WGS) entry which is preliminary data.</text>
</comment>
<keyword evidence="4" id="KW-1185">Reference proteome</keyword>
<evidence type="ECO:0000313" key="3">
    <source>
        <dbReference type="EMBL" id="KAL2552200.1"/>
    </source>
</evidence>
<evidence type="ECO:0000256" key="1">
    <source>
        <dbReference type="SAM" id="MobiDB-lite"/>
    </source>
</evidence>
<proteinExistence type="predicted"/>
<dbReference type="Proteomes" id="UP001604277">
    <property type="component" value="Unassembled WGS sequence"/>
</dbReference>
<reference evidence="4" key="1">
    <citation type="submission" date="2024-07" db="EMBL/GenBank/DDBJ databases">
        <title>Two chromosome-level genome assemblies of Korean endemic species Abeliophyllum distichum and Forsythia ovata (Oleaceae).</title>
        <authorList>
            <person name="Jang H."/>
        </authorList>
    </citation>
    <scope>NUCLEOTIDE SEQUENCE [LARGE SCALE GENOMIC DNA]</scope>
</reference>